<keyword evidence="9" id="KW-1185">Reference proteome</keyword>
<keyword evidence="4 6" id="KW-0472">Membrane</keyword>
<feature type="transmembrane region" description="Helical" evidence="6">
    <location>
        <begin position="100"/>
        <end position="118"/>
    </location>
</feature>
<evidence type="ECO:0000313" key="9">
    <source>
        <dbReference type="Proteomes" id="UP001515480"/>
    </source>
</evidence>
<evidence type="ECO:0000256" key="2">
    <source>
        <dbReference type="ARBA" id="ARBA00022692"/>
    </source>
</evidence>
<feature type="transmembrane region" description="Helical" evidence="6">
    <location>
        <begin position="72"/>
        <end position="88"/>
    </location>
</feature>
<comment type="subcellular location">
    <subcellularLocation>
        <location evidence="1">Membrane</location>
        <topology evidence="1">Multi-pass membrane protein</topology>
    </subcellularLocation>
</comment>
<feature type="transmembrane region" description="Helical" evidence="6">
    <location>
        <begin position="248"/>
        <end position="269"/>
    </location>
</feature>
<dbReference type="Proteomes" id="UP001515480">
    <property type="component" value="Unassembled WGS sequence"/>
</dbReference>
<accession>A0AB34JCP8</accession>
<dbReference type="PANTHER" id="PTHR11132">
    <property type="entry name" value="SOLUTE CARRIER FAMILY 35"/>
    <property type="match status" value="1"/>
</dbReference>
<feature type="domain" description="EamA" evidence="7">
    <location>
        <begin position="8"/>
        <end position="139"/>
    </location>
</feature>
<name>A0AB34JCP8_PRYPA</name>
<evidence type="ECO:0000256" key="1">
    <source>
        <dbReference type="ARBA" id="ARBA00004141"/>
    </source>
</evidence>
<dbReference type="SUPFAM" id="SSF103481">
    <property type="entry name" value="Multidrug resistance efflux transporter EmrE"/>
    <property type="match status" value="1"/>
</dbReference>
<feature type="compositionally biased region" description="Basic and acidic residues" evidence="5">
    <location>
        <begin position="725"/>
        <end position="735"/>
    </location>
</feature>
<feature type="transmembrane region" description="Helical" evidence="6">
    <location>
        <begin position="6"/>
        <end position="25"/>
    </location>
</feature>
<proteinExistence type="predicted"/>
<feature type="transmembrane region" description="Helical" evidence="6">
    <location>
        <begin position="192"/>
        <end position="209"/>
    </location>
</feature>
<feature type="region of interest" description="Disordered" evidence="5">
    <location>
        <begin position="693"/>
        <end position="735"/>
    </location>
</feature>
<dbReference type="AlphaFoldDB" id="A0AB34JCP8"/>
<sequence>MVEYGLEAIIFMLLYSAASSSLLLINKLCLHYIHAPSFISTLQFLCASVVPLFLMATGLAPKDDWEWVKFKAYIYYVAMFVCTIYCNMKALEFSNVETIIVFRACVPLVVCLLDWGFMGRQLPSLRSFLALAVLVGGAAGYVLTDKEFSLKGWAAYTWVSAYFLVISVEMAYGKHIVGPHLKFASMWGPTMYTNVISILPMAAIGAMTHEIDQLQATSWSLIPLLWLTLSCVVGVAISYLGWRARSLVTATCYTVLGVANKMLTVFFNVVMWDQHASALGIFSLAVCLAGAAAYQQEPAAPMREAESEKADAAKREACVAYARPVCLGSAALLLLVPSFYIIPAKMAGGAFSHSSSSSAIPNGTSGPAAALRRAHFNVPCDSSRMSVWQPPAGKPFGVHVQSYLKAFSVTLSQRRPLVTDQASLCPTSQPSFVCYLESPTKGCTASKKTLATAPRVSSAEMDFSFAQRDAELRNQTKSWLSSHLLALLLKPSPRLADHLCRLRRGMQLAEAKCRMQPKVLGVQMHLPSTAFNAKPYTISTLRLLAYTGARQVLLVPSNLEQRADDACQVTTAALTAAIARQLHRNDSSRAAFFPANLASVRIACLPRAAGALLVKHGEAAAASSEWSSPLYHLSGAMLLAETDYFLGVMETDFARIVHPLMRARPAARAARAGSFSSLPQAYDVMQSSARDPQLSPPALWVPGPTEHAHTRPAVVRRGAASRPAAAEKGRTLNEL</sequence>
<dbReference type="InterPro" id="IPR050186">
    <property type="entry name" value="TPT_transporter"/>
</dbReference>
<evidence type="ECO:0000256" key="5">
    <source>
        <dbReference type="SAM" id="MobiDB-lite"/>
    </source>
</evidence>
<feature type="transmembrane region" description="Helical" evidence="6">
    <location>
        <begin position="321"/>
        <end position="342"/>
    </location>
</feature>
<gene>
    <name evidence="8" type="ORF">AB1Y20_002899</name>
</gene>
<evidence type="ECO:0000259" key="7">
    <source>
        <dbReference type="Pfam" id="PF00892"/>
    </source>
</evidence>
<feature type="transmembrane region" description="Helical" evidence="6">
    <location>
        <begin position="155"/>
        <end position="172"/>
    </location>
</feature>
<dbReference type="GO" id="GO:0016020">
    <property type="term" value="C:membrane"/>
    <property type="evidence" value="ECO:0007669"/>
    <property type="project" value="UniProtKB-SubCell"/>
</dbReference>
<dbReference type="InterPro" id="IPR037185">
    <property type="entry name" value="EmrE-like"/>
</dbReference>
<feature type="transmembrane region" description="Helical" evidence="6">
    <location>
        <begin position="124"/>
        <end position="143"/>
    </location>
</feature>
<dbReference type="EMBL" id="JBGBPQ010000010">
    <property type="protein sequence ID" value="KAL1518611.1"/>
    <property type="molecule type" value="Genomic_DNA"/>
</dbReference>
<dbReference type="InterPro" id="IPR000620">
    <property type="entry name" value="EamA_dom"/>
</dbReference>
<organism evidence="8 9">
    <name type="scientific">Prymnesium parvum</name>
    <name type="common">Toxic golden alga</name>
    <dbReference type="NCBI Taxonomy" id="97485"/>
    <lineage>
        <taxon>Eukaryota</taxon>
        <taxon>Haptista</taxon>
        <taxon>Haptophyta</taxon>
        <taxon>Prymnesiophyceae</taxon>
        <taxon>Prymnesiales</taxon>
        <taxon>Prymnesiaceae</taxon>
        <taxon>Prymnesium</taxon>
    </lineage>
</organism>
<evidence type="ECO:0000256" key="6">
    <source>
        <dbReference type="SAM" id="Phobius"/>
    </source>
</evidence>
<dbReference type="Pfam" id="PF00892">
    <property type="entry name" value="EamA"/>
    <property type="match status" value="1"/>
</dbReference>
<reference evidence="8 9" key="1">
    <citation type="journal article" date="2024" name="Science">
        <title>Giant polyketide synthase enzymes in the biosynthesis of giant marine polyether toxins.</title>
        <authorList>
            <person name="Fallon T.R."/>
            <person name="Shende V.V."/>
            <person name="Wierzbicki I.H."/>
            <person name="Pendleton A.L."/>
            <person name="Watervoot N.F."/>
            <person name="Auber R.P."/>
            <person name="Gonzalez D.J."/>
            <person name="Wisecaver J.H."/>
            <person name="Moore B.S."/>
        </authorList>
    </citation>
    <scope>NUCLEOTIDE SEQUENCE [LARGE SCALE GENOMIC DNA]</scope>
    <source>
        <strain evidence="8 9">12B1</strain>
    </source>
</reference>
<evidence type="ECO:0000313" key="8">
    <source>
        <dbReference type="EMBL" id="KAL1518611.1"/>
    </source>
</evidence>
<feature type="transmembrane region" description="Helical" evidence="6">
    <location>
        <begin position="221"/>
        <end position="242"/>
    </location>
</feature>
<evidence type="ECO:0000256" key="3">
    <source>
        <dbReference type="ARBA" id="ARBA00022989"/>
    </source>
</evidence>
<keyword evidence="3 6" id="KW-1133">Transmembrane helix</keyword>
<feature type="transmembrane region" description="Helical" evidence="6">
    <location>
        <begin position="37"/>
        <end position="60"/>
    </location>
</feature>
<evidence type="ECO:0000256" key="4">
    <source>
        <dbReference type="ARBA" id="ARBA00023136"/>
    </source>
</evidence>
<keyword evidence="2 6" id="KW-0812">Transmembrane</keyword>
<comment type="caution">
    <text evidence="8">The sequence shown here is derived from an EMBL/GenBank/DDBJ whole genome shotgun (WGS) entry which is preliminary data.</text>
</comment>
<protein>
    <recommendedName>
        <fullName evidence="7">EamA domain-containing protein</fullName>
    </recommendedName>
</protein>